<evidence type="ECO:0000313" key="3">
    <source>
        <dbReference type="Proteomes" id="UP000837857"/>
    </source>
</evidence>
<feature type="signal peptide" evidence="1">
    <location>
        <begin position="1"/>
        <end position="16"/>
    </location>
</feature>
<dbReference type="EMBL" id="OW152818">
    <property type="protein sequence ID" value="CAH2072038.1"/>
    <property type="molecule type" value="Genomic_DNA"/>
</dbReference>
<evidence type="ECO:0008006" key="4">
    <source>
        <dbReference type="Google" id="ProtNLM"/>
    </source>
</evidence>
<gene>
    <name evidence="2" type="ORF">IPOD504_LOCUS15377</name>
</gene>
<keyword evidence="1" id="KW-0732">Signal</keyword>
<dbReference type="Proteomes" id="UP000837857">
    <property type="component" value="Chromosome 6"/>
</dbReference>
<feature type="chain" id="PRO_5047395779" description="Secreted protein" evidence="1">
    <location>
        <begin position="17"/>
        <end position="103"/>
    </location>
</feature>
<feature type="non-terminal residue" evidence="2">
    <location>
        <position position="1"/>
    </location>
</feature>
<organism evidence="2 3">
    <name type="scientific">Iphiclides podalirius</name>
    <name type="common">scarce swallowtail</name>
    <dbReference type="NCBI Taxonomy" id="110791"/>
    <lineage>
        <taxon>Eukaryota</taxon>
        <taxon>Metazoa</taxon>
        <taxon>Ecdysozoa</taxon>
        <taxon>Arthropoda</taxon>
        <taxon>Hexapoda</taxon>
        <taxon>Insecta</taxon>
        <taxon>Pterygota</taxon>
        <taxon>Neoptera</taxon>
        <taxon>Endopterygota</taxon>
        <taxon>Lepidoptera</taxon>
        <taxon>Glossata</taxon>
        <taxon>Ditrysia</taxon>
        <taxon>Papilionoidea</taxon>
        <taxon>Papilionidae</taxon>
        <taxon>Papilioninae</taxon>
        <taxon>Iphiclides</taxon>
    </lineage>
</organism>
<protein>
    <recommendedName>
        <fullName evidence="4">Secreted protein</fullName>
    </recommendedName>
</protein>
<evidence type="ECO:0000256" key="1">
    <source>
        <dbReference type="SAM" id="SignalP"/>
    </source>
</evidence>
<sequence>MAAVWLPLAVIRRTLTVTAVCSKVSQQGNCSEVERAHGTVIAPVRCGGRELNMGREVANGLEADEDEPRRATPYGVQSDSAHVPNAASDEILFGVLVARPEKC</sequence>
<keyword evidence="3" id="KW-1185">Reference proteome</keyword>
<accession>A0ABN8IZL0</accession>
<proteinExistence type="predicted"/>
<reference evidence="2" key="1">
    <citation type="submission" date="2022-03" db="EMBL/GenBank/DDBJ databases">
        <authorList>
            <person name="Martin H S."/>
        </authorList>
    </citation>
    <scope>NUCLEOTIDE SEQUENCE</scope>
</reference>
<name>A0ABN8IZL0_9NEOP</name>
<evidence type="ECO:0000313" key="2">
    <source>
        <dbReference type="EMBL" id="CAH2072038.1"/>
    </source>
</evidence>